<dbReference type="InterPro" id="IPR009091">
    <property type="entry name" value="RCC1/BLIP-II"/>
</dbReference>
<comment type="caution">
    <text evidence="3">The sequence shown here is derived from an EMBL/GenBank/DDBJ whole genome shotgun (WGS) entry which is preliminary data.</text>
</comment>
<dbReference type="Proteomes" id="UP000324222">
    <property type="component" value="Unassembled WGS sequence"/>
</dbReference>
<dbReference type="InterPro" id="IPR000408">
    <property type="entry name" value="Reg_chr_condens"/>
</dbReference>
<dbReference type="Gene3D" id="2.130.10.30">
    <property type="entry name" value="Regulator of chromosome condensation 1/beta-lactamase-inhibitor protein II"/>
    <property type="match status" value="1"/>
</dbReference>
<name>A0A5B7HPG6_PORTR</name>
<dbReference type="AlphaFoldDB" id="A0A5B7HPG6"/>
<evidence type="ECO:0000256" key="2">
    <source>
        <dbReference type="SAM" id="MobiDB-lite"/>
    </source>
</evidence>
<evidence type="ECO:0000313" key="4">
    <source>
        <dbReference type="Proteomes" id="UP000324222"/>
    </source>
</evidence>
<sequence>MGDDDTNQKFQPVRLRSLDGTLIKEPTPVTSLEEHKAKSVSAGECVSLAVVEASQVFGFGNGTNNQLAQGDDDDQLVPVALGGKKLAERNVATPQAGGQHSHPCRPKVTPGTLRKQIN</sequence>
<feature type="repeat" description="RCC1" evidence="1">
    <location>
        <begin position="54"/>
        <end position="107"/>
    </location>
</feature>
<reference evidence="3 4" key="1">
    <citation type="submission" date="2019-05" db="EMBL/GenBank/DDBJ databases">
        <title>Another draft genome of Portunus trituberculatus and its Hox gene families provides insights of decapod evolution.</title>
        <authorList>
            <person name="Jeong J.-H."/>
            <person name="Song I."/>
            <person name="Kim S."/>
            <person name="Choi T."/>
            <person name="Kim D."/>
            <person name="Ryu S."/>
            <person name="Kim W."/>
        </authorList>
    </citation>
    <scope>NUCLEOTIDE SEQUENCE [LARGE SCALE GENOMIC DNA]</scope>
    <source>
        <tissue evidence="3">Muscle</tissue>
    </source>
</reference>
<organism evidence="3 4">
    <name type="scientific">Portunus trituberculatus</name>
    <name type="common">Swimming crab</name>
    <name type="synonym">Neptunus trituberculatus</name>
    <dbReference type="NCBI Taxonomy" id="210409"/>
    <lineage>
        <taxon>Eukaryota</taxon>
        <taxon>Metazoa</taxon>
        <taxon>Ecdysozoa</taxon>
        <taxon>Arthropoda</taxon>
        <taxon>Crustacea</taxon>
        <taxon>Multicrustacea</taxon>
        <taxon>Malacostraca</taxon>
        <taxon>Eumalacostraca</taxon>
        <taxon>Eucarida</taxon>
        <taxon>Decapoda</taxon>
        <taxon>Pleocyemata</taxon>
        <taxon>Brachyura</taxon>
        <taxon>Eubrachyura</taxon>
        <taxon>Portunoidea</taxon>
        <taxon>Portunidae</taxon>
        <taxon>Portuninae</taxon>
        <taxon>Portunus</taxon>
    </lineage>
</organism>
<feature type="region of interest" description="Disordered" evidence="2">
    <location>
        <begin position="91"/>
        <end position="118"/>
    </location>
</feature>
<evidence type="ECO:0000313" key="3">
    <source>
        <dbReference type="EMBL" id="MPC74831.1"/>
    </source>
</evidence>
<dbReference type="PROSITE" id="PS50012">
    <property type="entry name" value="RCC1_3"/>
    <property type="match status" value="1"/>
</dbReference>
<dbReference type="Pfam" id="PF00415">
    <property type="entry name" value="RCC1"/>
    <property type="match status" value="1"/>
</dbReference>
<gene>
    <name evidence="3" type="primary">rcc1</name>
    <name evidence="3" type="ORF">E2C01_069208</name>
</gene>
<evidence type="ECO:0000256" key="1">
    <source>
        <dbReference type="PROSITE-ProRule" id="PRU00235"/>
    </source>
</evidence>
<dbReference type="OrthoDB" id="61110at2759"/>
<accession>A0A5B7HPG6</accession>
<proteinExistence type="predicted"/>
<dbReference type="SUPFAM" id="SSF50985">
    <property type="entry name" value="RCC1/BLIP-II"/>
    <property type="match status" value="1"/>
</dbReference>
<keyword evidence="4" id="KW-1185">Reference proteome</keyword>
<protein>
    <submittedName>
        <fullName evidence="3">Regulator of chromosome condensation</fullName>
    </submittedName>
</protein>
<dbReference type="EMBL" id="VSRR010039796">
    <property type="protein sequence ID" value="MPC74831.1"/>
    <property type="molecule type" value="Genomic_DNA"/>
</dbReference>
<feature type="region of interest" description="Disordered" evidence="2">
    <location>
        <begin position="1"/>
        <end position="21"/>
    </location>
</feature>